<keyword evidence="2" id="KW-1185">Reference proteome</keyword>
<dbReference type="KEGG" id="vg:54992161"/>
<accession>A0A2U8UJ45</accession>
<reference evidence="1 2" key="1">
    <citation type="submission" date="2018-03" db="EMBL/GenBank/DDBJ databases">
        <authorList>
            <person name="Stanton A.-C.J."/>
            <person name="Garlena R.A."/>
            <person name="Russell D.A."/>
            <person name="Pope W.H."/>
            <person name="Jacobs-Sera D."/>
            <person name="Hatfull G.F."/>
        </authorList>
    </citation>
    <scope>NUCLEOTIDE SEQUENCE [LARGE SCALE GENOMIC DNA]</scope>
</reference>
<dbReference type="Proteomes" id="UP000246630">
    <property type="component" value="Segment"/>
</dbReference>
<dbReference type="EMBL" id="MH153803">
    <property type="protein sequence ID" value="AWN03618.1"/>
    <property type="molecule type" value="Genomic_DNA"/>
</dbReference>
<gene>
    <name evidence="1" type="primary">103</name>
    <name evidence="1" type="ORF">PBI_HYPERION_103</name>
</gene>
<dbReference type="RefSeq" id="YP_009801645.1">
    <property type="nucleotide sequence ID" value="NC_047973.1"/>
</dbReference>
<dbReference type="GeneID" id="54992161"/>
<protein>
    <submittedName>
        <fullName evidence="1">Uncharacterized protein</fullName>
    </submittedName>
</protein>
<sequence length="71" mass="7772">MSSLRKITKLEAAAYQASQAATQAVVLARIDGATEAEIARLSRRAQAHRTQWLGLASRLELADQRAEQVHS</sequence>
<proteinExistence type="predicted"/>
<evidence type="ECO:0000313" key="1">
    <source>
        <dbReference type="EMBL" id="AWN03618.1"/>
    </source>
</evidence>
<evidence type="ECO:0000313" key="2">
    <source>
        <dbReference type="Proteomes" id="UP000246630"/>
    </source>
</evidence>
<name>A0A2U8UJ45_9CAUD</name>
<organism evidence="1 2">
    <name type="scientific">Microbacterium phage Hyperion</name>
    <dbReference type="NCBI Taxonomy" id="2182354"/>
    <lineage>
        <taxon>Viruses</taxon>
        <taxon>Duplodnaviria</taxon>
        <taxon>Heunggongvirae</taxon>
        <taxon>Uroviricota</taxon>
        <taxon>Caudoviricetes</taxon>
        <taxon>Squashvirus</taxon>
        <taxon>Squashvirus hyperion</taxon>
    </lineage>
</organism>